<reference evidence="3 4" key="1">
    <citation type="submission" date="2016-07" db="EMBL/GenBank/DDBJ databases">
        <title>Draft genome sequence of Prauserella sp. YIM 121212, isolated from alkaline soil.</title>
        <authorList>
            <person name="Ruckert C."/>
            <person name="Albersmeier A."/>
            <person name="Jiang C.-L."/>
            <person name="Jiang Y."/>
            <person name="Kalinowski J."/>
            <person name="Schneider O."/>
            <person name="Winkler A."/>
            <person name="Zotchev S.B."/>
        </authorList>
    </citation>
    <scope>NUCLEOTIDE SEQUENCE [LARGE SCALE GENOMIC DNA]</scope>
    <source>
        <strain evidence="3 4">YIM 121212</strain>
    </source>
</reference>
<dbReference type="InterPro" id="IPR055140">
    <property type="entry name" value="Thiolase_C_2"/>
</dbReference>
<evidence type="ECO:0008006" key="5">
    <source>
        <dbReference type="Google" id="ProtNLM"/>
    </source>
</evidence>
<protein>
    <recommendedName>
        <fullName evidence="5">Acetyl-CoA acetyltransferase</fullName>
    </recommendedName>
</protein>
<keyword evidence="4" id="KW-1185">Reference proteome</keyword>
<evidence type="ECO:0000259" key="2">
    <source>
        <dbReference type="Pfam" id="PF22691"/>
    </source>
</evidence>
<evidence type="ECO:0000313" key="4">
    <source>
        <dbReference type="Proteomes" id="UP000247892"/>
    </source>
</evidence>
<dbReference type="CDD" id="cd00829">
    <property type="entry name" value="SCP-x_thiolase"/>
    <property type="match status" value="1"/>
</dbReference>
<dbReference type="PIRSF" id="PIRSF000429">
    <property type="entry name" value="Ac-CoA_Ac_transf"/>
    <property type="match status" value="1"/>
</dbReference>
<sequence length="398" mass="40701">MTGVAVAGAGITRHGFFPARSWKDLIVEASLAAVADAGMDLGRIDGGMVSCTLPETFEQQNLGAVTADELGLTPVPFGQLVGACAGGLMAVQAGIRMIQSGAHRCVLVAGVEKQSDTTTTADSMLSYVDADFEAAAGFDFVDTMALMHARYLQVHGTSEEAVAAFAVADRWYARHNPVAVDTGRPDITTADVLDSGWVSKPITRAACGRACDGSSAVVLVAADEVPDAPVIAGIAQATGPNGLAAKFGHPGYDGDIVRALPTAIAADSAYRQAGIGAGDVDVAQVHDCFTIMGSLHLEGLGIFPAGKAALAVQAGETALDGRCPANTDGGRIGLGHPTGTTGINVVVESVRQLRREAGVRQVRDPEVAVCQAMGGNNSTSAVAVLRRATGRSRHVGAE</sequence>
<comment type="caution">
    <text evidence="3">The sequence shown here is derived from an EMBL/GenBank/DDBJ whole genome shotgun (WGS) entry which is preliminary data.</text>
</comment>
<dbReference type="OrthoDB" id="9785768at2"/>
<dbReference type="InterPro" id="IPR016039">
    <property type="entry name" value="Thiolase-like"/>
</dbReference>
<dbReference type="Gene3D" id="3.40.47.10">
    <property type="match status" value="1"/>
</dbReference>
<dbReference type="GO" id="GO:0016747">
    <property type="term" value="F:acyltransferase activity, transferring groups other than amino-acyl groups"/>
    <property type="evidence" value="ECO:0007669"/>
    <property type="project" value="InterPro"/>
</dbReference>
<dbReference type="SUPFAM" id="SSF53901">
    <property type="entry name" value="Thiolase-like"/>
    <property type="match status" value="2"/>
</dbReference>
<dbReference type="AlphaFoldDB" id="A0A318LVV3"/>
<dbReference type="Pfam" id="PF22691">
    <property type="entry name" value="Thiolase_C_1"/>
    <property type="match status" value="1"/>
</dbReference>
<dbReference type="PANTHER" id="PTHR42870:SF1">
    <property type="entry name" value="NON-SPECIFIC LIPID-TRANSFER PROTEIN-LIKE 2"/>
    <property type="match status" value="1"/>
</dbReference>
<accession>A0A318LVV3</accession>
<dbReference type="InterPro" id="IPR002155">
    <property type="entry name" value="Thiolase"/>
</dbReference>
<evidence type="ECO:0000313" key="3">
    <source>
        <dbReference type="EMBL" id="PXY36488.1"/>
    </source>
</evidence>
<name>A0A318LVV3_9PSEU</name>
<feature type="domain" description="Thiolase N-terminal" evidence="1">
    <location>
        <begin position="12"/>
        <end position="177"/>
    </location>
</feature>
<dbReference type="RefSeq" id="WP_110336500.1">
    <property type="nucleotide sequence ID" value="NZ_JBHVKT010000001.1"/>
</dbReference>
<dbReference type="Proteomes" id="UP000247892">
    <property type="component" value="Unassembled WGS sequence"/>
</dbReference>
<dbReference type="InterPro" id="IPR020616">
    <property type="entry name" value="Thiolase_N"/>
</dbReference>
<dbReference type="PANTHER" id="PTHR42870">
    <property type="entry name" value="ACETYL-COA C-ACETYLTRANSFERASE"/>
    <property type="match status" value="1"/>
</dbReference>
<dbReference type="EMBL" id="MASU01000005">
    <property type="protein sequence ID" value="PXY36488.1"/>
    <property type="molecule type" value="Genomic_DNA"/>
</dbReference>
<evidence type="ECO:0000259" key="1">
    <source>
        <dbReference type="Pfam" id="PF00108"/>
    </source>
</evidence>
<proteinExistence type="predicted"/>
<gene>
    <name evidence="3" type="ORF">BA062_13935</name>
</gene>
<feature type="domain" description="Thiolase C-terminal" evidence="2">
    <location>
        <begin position="257"/>
        <end position="387"/>
    </location>
</feature>
<dbReference type="Pfam" id="PF00108">
    <property type="entry name" value="Thiolase_N"/>
    <property type="match status" value="1"/>
</dbReference>
<organism evidence="3 4">
    <name type="scientific">Prauserella flavalba</name>
    <dbReference type="NCBI Taxonomy" id="1477506"/>
    <lineage>
        <taxon>Bacteria</taxon>
        <taxon>Bacillati</taxon>
        <taxon>Actinomycetota</taxon>
        <taxon>Actinomycetes</taxon>
        <taxon>Pseudonocardiales</taxon>
        <taxon>Pseudonocardiaceae</taxon>
        <taxon>Prauserella</taxon>
    </lineage>
</organism>